<evidence type="ECO:0000256" key="1">
    <source>
        <dbReference type="SAM" id="Phobius"/>
    </source>
</evidence>
<dbReference type="EMBL" id="JAUDUY010000002">
    <property type="protein sequence ID" value="MDM9630566.1"/>
    <property type="molecule type" value="Genomic_DNA"/>
</dbReference>
<name>A0ABT7WCD4_9FLAO</name>
<keyword evidence="1" id="KW-0812">Transmembrane</keyword>
<dbReference type="RefSeq" id="WP_289723935.1">
    <property type="nucleotide sequence ID" value="NZ_JAUDUY010000002.1"/>
</dbReference>
<feature type="transmembrane region" description="Helical" evidence="1">
    <location>
        <begin position="6"/>
        <end position="27"/>
    </location>
</feature>
<sequence length="128" mass="14712">MFKSILYKSLGVLALMITGVFLFLYYVTYSEGTRSGELIKFSNKGVLFKTWEGEISQGISGAQIFRFSILDRDKEVIEAMKAAEGQYIKVNYEERFTTFPWWGDSKYFITDVEISQSPHRSKYGSNSP</sequence>
<keyword evidence="1" id="KW-1133">Transmembrane helix</keyword>
<gene>
    <name evidence="2" type="ORF">QU605_03745</name>
</gene>
<proteinExistence type="predicted"/>
<dbReference type="Proteomes" id="UP001174839">
    <property type="component" value="Unassembled WGS sequence"/>
</dbReference>
<organism evidence="2 3">
    <name type="scientific">Robiginitalea aurantiaca</name>
    <dbReference type="NCBI Taxonomy" id="3056915"/>
    <lineage>
        <taxon>Bacteria</taxon>
        <taxon>Pseudomonadati</taxon>
        <taxon>Bacteroidota</taxon>
        <taxon>Flavobacteriia</taxon>
        <taxon>Flavobacteriales</taxon>
        <taxon>Flavobacteriaceae</taxon>
        <taxon>Robiginitalea</taxon>
    </lineage>
</organism>
<reference evidence="2" key="1">
    <citation type="submission" date="2023-06" db="EMBL/GenBank/DDBJ databases">
        <title>Robiginitalea aurantiacus sp. nov. and Algoriphagus sediminis sp. nov., isolated from coastal sediment.</title>
        <authorList>
            <person name="Zhou Z.Y."/>
            <person name="An J."/>
            <person name="Jia Y.W."/>
            <person name="Du Z.J."/>
        </authorList>
    </citation>
    <scope>NUCLEOTIDE SEQUENCE</scope>
    <source>
        <strain evidence="2">M39</strain>
    </source>
</reference>
<evidence type="ECO:0000313" key="2">
    <source>
        <dbReference type="EMBL" id="MDM9630566.1"/>
    </source>
</evidence>
<protein>
    <submittedName>
        <fullName evidence="2">6-phosphogluconate dehydrogenase</fullName>
    </submittedName>
</protein>
<comment type="caution">
    <text evidence="2">The sequence shown here is derived from an EMBL/GenBank/DDBJ whole genome shotgun (WGS) entry which is preliminary data.</text>
</comment>
<accession>A0ABT7WCD4</accession>
<keyword evidence="3" id="KW-1185">Reference proteome</keyword>
<keyword evidence="1" id="KW-0472">Membrane</keyword>
<evidence type="ECO:0000313" key="3">
    <source>
        <dbReference type="Proteomes" id="UP001174839"/>
    </source>
</evidence>